<feature type="region of interest" description="Disordered" evidence="1">
    <location>
        <begin position="1"/>
        <end position="63"/>
    </location>
</feature>
<dbReference type="EMBL" id="FNFM01000009">
    <property type="protein sequence ID" value="SDK54213.1"/>
    <property type="molecule type" value="Genomic_DNA"/>
</dbReference>
<feature type="compositionally biased region" description="Polar residues" evidence="1">
    <location>
        <begin position="50"/>
        <end position="59"/>
    </location>
</feature>
<dbReference type="AlphaFoldDB" id="A0A1G9CR78"/>
<feature type="compositionally biased region" description="Basic and acidic residues" evidence="1">
    <location>
        <begin position="1"/>
        <end position="11"/>
    </location>
</feature>
<keyword evidence="4" id="KW-1185">Reference proteome</keyword>
<dbReference type="Proteomes" id="UP000199213">
    <property type="component" value="Unassembled WGS sequence"/>
</dbReference>
<reference evidence="4" key="1">
    <citation type="submission" date="2016-10" db="EMBL/GenBank/DDBJ databases">
        <authorList>
            <person name="Varghese N."/>
            <person name="Submissions S."/>
        </authorList>
    </citation>
    <scope>NUCLEOTIDE SEQUENCE [LARGE SCALE GENOMIC DNA]</scope>
    <source>
        <strain evidence="4">DSM 45460</strain>
    </source>
</reference>
<evidence type="ECO:0000259" key="2">
    <source>
        <dbReference type="Pfam" id="PF04055"/>
    </source>
</evidence>
<dbReference type="Pfam" id="PF04055">
    <property type="entry name" value="Radical_SAM"/>
    <property type="match status" value="1"/>
</dbReference>
<sequence length="460" mass="51917">MRRRVRSDQTRPGRIGLASVASRPGSHDPKEVETPLSLDRNLPLVDLNRPGSNEPNPTETPDELYGRLNRFLTEGLDYIAGFTPLDDSDREDPDTALSRTQLLSLLIGFLGCDTTEPLDNRTYTLVYTDGEQSKSNYQTICVPDYRAASPILFTREQDNRARLVNRSTGGTLAEVLVHARIFAASNHYYSRVAPDFTELPTAAIISPYSTCAGGCLGCSRGAVKSFTPPPKDYIERHVAQLAADYDRRGWDRGELVSVNITTGCQPDEDRELEMMLNLMRTYRRYGFGNAAFHAFTYAIDSTRAMELLREHGAIGFIGTVETINDAERIRQWGRKKGSITFEQHLEKYRRARRVGFDIVETDYVLGADSYTEMLDGIAELDENGVAVVPNIKRNYTVEQLDSNHRDLWLHGMRYIADGFHAALSSYDNGTIKRRAARYSVDYLRRCGREVGLRDLPIRHT</sequence>
<dbReference type="SUPFAM" id="SSF102114">
    <property type="entry name" value="Radical SAM enzymes"/>
    <property type="match status" value="1"/>
</dbReference>
<name>A0A1G9CR78_ACTMZ</name>
<dbReference type="InterPro" id="IPR058240">
    <property type="entry name" value="rSAM_sf"/>
</dbReference>
<evidence type="ECO:0000313" key="4">
    <source>
        <dbReference type="Proteomes" id="UP000199213"/>
    </source>
</evidence>
<dbReference type="SFLD" id="SFLDS00029">
    <property type="entry name" value="Radical_SAM"/>
    <property type="match status" value="1"/>
</dbReference>
<dbReference type="CDD" id="cd01335">
    <property type="entry name" value="Radical_SAM"/>
    <property type="match status" value="1"/>
</dbReference>
<evidence type="ECO:0000313" key="3">
    <source>
        <dbReference type="EMBL" id="SDK54213.1"/>
    </source>
</evidence>
<feature type="domain" description="Radical SAM core" evidence="2">
    <location>
        <begin position="205"/>
        <end position="366"/>
    </location>
</feature>
<accession>A0A1G9CR78</accession>
<dbReference type="GO" id="GO:0051536">
    <property type="term" value="F:iron-sulfur cluster binding"/>
    <property type="evidence" value="ECO:0007669"/>
    <property type="project" value="InterPro"/>
</dbReference>
<dbReference type="InterPro" id="IPR007197">
    <property type="entry name" value="rSAM"/>
</dbReference>
<dbReference type="GO" id="GO:0003824">
    <property type="term" value="F:catalytic activity"/>
    <property type="evidence" value="ECO:0007669"/>
    <property type="project" value="InterPro"/>
</dbReference>
<evidence type="ECO:0000256" key="1">
    <source>
        <dbReference type="SAM" id="MobiDB-lite"/>
    </source>
</evidence>
<organism evidence="3 4">
    <name type="scientific">Actinopolyspora mzabensis</name>
    <dbReference type="NCBI Taxonomy" id="995066"/>
    <lineage>
        <taxon>Bacteria</taxon>
        <taxon>Bacillati</taxon>
        <taxon>Actinomycetota</taxon>
        <taxon>Actinomycetes</taxon>
        <taxon>Actinopolysporales</taxon>
        <taxon>Actinopolysporaceae</taxon>
        <taxon>Actinopolyspora</taxon>
    </lineage>
</organism>
<gene>
    <name evidence="3" type="ORF">SAMN04487820_10950</name>
</gene>
<protein>
    <recommendedName>
        <fullName evidence="2">Radical SAM core domain-containing protein</fullName>
    </recommendedName>
</protein>
<proteinExistence type="predicted"/>